<reference evidence="1 2" key="1">
    <citation type="submission" date="2018-06" db="EMBL/GenBank/DDBJ databases">
        <title>Comparative genomics reveals the genomic features of Rhizophagus irregularis, R. cerebriforme, R. diaphanum and Gigaspora rosea, and their symbiotic lifestyle signature.</title>
        <authorList>
            <person name="Morin E."/>
            <person name="San Clemente H."/>
            <person name="Chen E.C.H."/>
            <person name="De La Providencia I."/>
            <person name="Hainaut M."/>
            <person name="Kuo A."/>
            <person name="Kohler A."/>
            <person name="Murat C."/>
            <person name="Tang N."/>
            <person name="Roy S."/>
            <person name="Loubradou J."/>
            <person name="Henrissat B."/>
            <person name="Grigoriev I.V."/>
            <person name="Corradi N."/>
            <person name="Roux C."/>
            <person name="Martin F.M."/>
        </authorList>
    </citation>
    <scope>NUCLEOTIDE SEQUENCE [LARGE SCALE GENOMIC DNA]</scope>
    <source>
        <strain evidence="1 2">DAOM 194757</strain>
    </source>
</reference>
<sequence length="167" mass="19318">MQYIVTWSREDQSAVGWTITKELKLEYDNSINAEELKKIIGLKPNISKFEFKAMTYGINEVSNCKQIILDLARSDPYSFEIIDITTKSRQLLNAPGLKGIMSYYAFFENGDLAIAKDRSCIYIFSKSKPNSNSKQWTCKSIFNELKNCDIALFSKMESCYHFLRYPL</sequence>
<proteinExistence type="predicted"/>
<accession>A0A397UHB0</accession>
<protein>
    <submittedName>
        <fullName evidence="1">Uncharacterized protein</fullName>
    </submittedName>
</protein>
<comment type="caution">
    <text evidence="1">The sequence shown here is derived from an EMBL/GenBank/DDBJ whole genome shotgun (WGS) entry which is preliminary data.</text>
</comment>
<evidence type="ECO:0000313" key="2">
    <source>
        <dbReference type="Proteomes" id="UP000266673"/>
    </source>
</evidence>
<dbReference type="EMBL" id="QKWP01001542">
    <property type="protein sequence ID" value="RIB08179.1"/>
    <property type="molecule type" value="Genomic_DNA"/>
</dbReference>
<name>A0A397UHB0_9GLOM</name>
<dbReference type="Proteomes" id="UP000266673">
    <property type="component" value="Unassembled WGS sequence"/>
</dbReference>
<gene>
    <name evidence="1" type="ORF">C2G38_2111752</name>
</gene>
<evidence type="ECO:0000313" key="1">
    <source>
        <dbReference type="EMBL" id="RIB08179.1"/>
    </source>
</evidence>
<organism evidence="1 2">
    <name type="scientific">Gigaspora rosea</name>
    <dbReference type="NCBI Taxonomy" id="44941"/>
    <lineage>
        <taxon>Eukaryota</taxon>
        <taxon>Fungi</taxon>
        <taxon>Fungi incertae sedis</taxon>
        <taxon>Mucoromycota</taxon>
        <taxon>Glomeromycotina</taxon>
        <taxon>Glomeromycetes</taxon>
        <taxon>Diversisporales</taxon>
        <taxon>Gigasporaceae</taxon>
        <taxon>Gigaspora</taxon>
    </lineage>
</organism>
<keyword evidence="2" id="KW-1185">Reference proteome</keyword>
<dbReference type="AlphaFoldDB" id="A0A397UHB0"/>